<evidence type="ECO:0000256" key="1">
    <source>
        <dbReference type="PROSITE-ProRule" id="PRU00339"/>
    </source>
</evidence>
<proteinExistence type="predicted"/>
<keyword evidence="1" id="KW-0802">TPR repeat</keyword>
<keyword evidence="2" id="KW-0472">Membrane</keyword>
<dbReference type="RefSeq" id="WP_143527382.1">
    <property type="nucleotide sequence ID" value="NZ_AP019791.1"/>
</dbReference>
<keyword evidence="4" id="KW-1185">Reference proteome</keyword>
<dbReference type="OrthoDB" id="5242535at2"/>
<dbReference type="SUPFAM" id="SSF48452">
    <property type="entry name" value="TPR-like"/>
    <property type="match status" value="1"/>
</dbReference>
<dbReference type="Gene3D" id="1.25.40.10">
    <property type="entry name" value="Tetratricopeptide repeat domain"/>
    <property type="match status" value="2"/>
</dbReference>
<dbReference type="SMART" id="SM00028">
    <property type="entry name" value="TPR"/>
    <property type="match status" value="2"/>
</dbReference>
<evidence type="ECO:0000256" key="2">
    <source>
        <dbReference type="SAM" id="Phobius"/>
    </source>
</evidence>
<keyword evidence="2" id="KW-1133">Transmembrane helix</keyword>
<dbReference type="InterPro" id="IPR011990">
    <property type="entry name" value="TPR-like_helical_dom_sf"/>
</dbReference>
<evidence type="ECO:0000313" key="3">
    <source>
        <dbReference type="EMBL" id="BBL79366.1"/>
    </source>
</evidence>
<dbReference type="InterPro" id="IPR019734">
    <property type="entry name" value="TPR_rpt"/>
</dbReference>
<sequence>MMIDRERISFWARLLAIGLSVIFIGSFVLFGIGSNVTYNIFDLIGGQDQQQAQPSGGGLEDQIARAERQVEENPGDAEAVTRLAALYYQAGRLDDAARVLERGRERSPKDPELAMLLGQIRAQQAESASGEKERRELYGEAAKAFAAAADLEPKNEQAFLFAGNAYDAADQPGQAIKYWNGYLELKPEGEQAQAVRERISALLRGGEGGA</sequence>
<dbReference type="Pfam" id="PF14559">
    <property type="entry name" value="TPR_19"/>
    <property type="match status" value="1"/>
</dbReference>
<dbReference type="AlphaFoldDB" id="A0A510HH93"/>
<accession>A0A510HH93</accession>
<feature type="transmembrane region" description="Helical" evidence="2">
    <location>
        <begin position="12"/>
        <end position="32"/>
    </location>
</feature>
<keyword evidence="2" id="KW-0812">Transmembrane</keyword>
<dbReference type="EMBL" id="AP019791">
    <property type="protein sequence ID" value="BBL79366.1"/>
    <property type="molecule type" value="Genomic_DNA"/>
</dbReference>
<feature type="repeat" description="TPR" evidence="1">
    <location>
        <begin position="77"/>
        <end position="110"/>
    </location>
</feature>
<dbReference type="PROSITE" id="PS50005">
    <property type="entry name" value="TPR"/>
    <property type="match status" value="1"/>
</dbReference>
<gene>
    <name evidence="3" type="ORF">RxyAA322_12200</name>
</gene>
<name>A0A510HH93_9ACTN</name>
<organism evidence="3 4">
    <name type="scientific">Rubrobacter xylanophilus</name>
    <dbReference type="NCBI Taxonomy" id="49319"/>
    <lineage>
        <taxon>Bacteria</taxon>
        <taxon>Bacillati</taxon>
        <taxon>Actinomycetota</taxon>
        <taxon>Rubrobacteria</taxon>
        <taxon>Rubrobacterales</taxon>
        <taxon>Rubrobacteraceae</taxon>
        <taxon>Rubrobacter</taxon>
    </lineage>
</organism>
<evidence type="ECO:0000313" key="4">
    <source>
        <dbReference type="Proteomes" id="UP000318065"/>
    </source>
</evidence>
<dbReference type="Proteomes" id="UP000318065">
    <property type="component" value="Chromosome"/>
</dbReference>
<reference evidence="3" key="1">
    <citation type="journal article" date="2019" name="Microbiol. Resour. Announc.">
        <title>Complete Genome Sequence of Rubrobacter xylanophilus Strain AA3-22, Isolated from Arima Onsen in Japan.</title>
        <authorList>
            <person name="Tomariguchi N."/>
            <person name="Miyazaki K."/>
        </authorList>
    </citation>
    <scope>NUCLEOTIDE SEQUENCE [LARGE SCALE GENOMIC DNA]</scope>
    <source>
        <strain evidence="3">AA3-22</strain>
    </source>
</reference>
<protein>
    <submittedName>
        <fullName evidence="3">Uncharacterized protein</fullName>
    </submittedName>
</protein>